<feature type="transmembrane region" description="Helical" evidence="10">
    <location>
        <begin position="170"/>
        <end position="191"/>
    </location>
</feature>
<dbReference type="GO" id="GO:0009922">
    <property type="term" value="F:fatty acid elongase activity"/>
    <property type="evidence" value="ECO:0007669"/>
    <property type="project" value="InterPro"/>
</dbReference>
<feature type="transmembrane region" description="Helical" evidence="10">
    <location>
        <begin position="203"/>
        <end position="219"/>
    </location>
</feature>
<dbReference type="PANTHER" id="PTHR11157">
    <property type="entry name" value="FATTY ACID ACYL TRANSFERASE-RELATED"/>
    <property type="match status" value="1"/>
</dbReference>
<evidence type="ECO:0000256" key="2">
    <source>
        <dbReference type="ARBA" id="ARBA00022516"/>
    </source>
</evidence>
<keyword evidence="9" id="KW-0275">Fatty acid biosynthesis</keyword>
<evidence type="ECO:0000256" key="8">
    <source>
        <dbReference type="ARBA" id="ARBA00023136"/>
    </source>
</evidence>
<evidence type="ECO:0000256" key="3">
    <source>
        <dbReference type="ARBA" id="ARBA00022679"/>
    </source>
</evidence>
<keyword evidence="12" id="KW-1185">Reference proteome</keyword>
<evidence type="ECO:0000256" key="4">
    <source>
        <dbReference type="ARBA" id="ARBA00022692"/>
    </source>
</evidence>
<evidence type="ECO:0000313" key="12">
    <source>
        <dbReference type="Proteomes" id="UP000822688"/>
    </source>
</evidence>
<evidence type="ECO:0000256" key="6">
    <source>
        <dbReference type="ARBA" id="ARBA00022989"/>
    </source>
</evidence>
<feature type="transmembrane region" description="Helical" evidence="10">
    <location>
        <begin position="91"/>
        <end position="109"/>
    </location>
</feature>
<evidence type="ECO:0000256" key="1">
    <source>
        <dbReference type="ARBA" id="ARBA00004141"/>
    </source>
</evidence>
<feature type="transmembrane region" description="Helical" evidence="10">
    <location>
        <begin position="225"/>
        <end position="245"/>
    </location>
</feature>
<dbReference type="PANTHER" id="PTHR11157:SF165">
    <property type="entry name" value="ELONGASE"/>
    <property type="match status" value="1"/>
</dbReference>
<proteinExistence type="predicted"/>
<protein>
    <recommendedName>
        <fullName evidence="13">Very-long-chain 3-oxoacyl-CoA synthase</fullName>
    </recommendedName>
</protein>
<dbReference type="GO" id="GO:0030148">
    <property type="term" value="P:sphingolipid biosynthetic process"/>
    <property type="evidence" value="ECO:0007669"/>
    <property type="project" value="TreeGrafter"/>
</dbReference>
<evidence type="ECO:0000256" key="9">
    <source>
        <dbReference type="ARBA" id="ARBA00023160"/>
    </source>
</evidence>
<feature type="transmembrane region" description="Helical" evidence="10">
    <location>
        <begin position="121"/>
        <end position="147"/>
    </location>
</feature>
<keyword evidence="8 10" id="KW-0472">Membrane</keyword>
<dbReference type="Pfam" id="PF01151">
    <property type="entry name" value="ELO"/>
    <property type="match status" value="1"/>
</dbReference>
<dbReference type="GO" id="GO:0034626">
    <property type="term" value="P:fatty acid elongation, polyunsaturated fatty acid"/>
    <property type="evidence" value="ECO:0007669"/>
    <property type="project" value="TreeGrafter"/>
</dbReference>
<feature type="transmembrane region" description="Helical" evidence="10">
    <location>
        <begin position="265"/>
        <end position="287"/>
    </location>
</feature>
<keyword evidence="7" id="KW-0443">Lipid metabolism</keyword>
<dbReference type="GO" id="GO:0019367">
    <property type="term" value="P:fatty acid elongation, saturated fatty acid"/>
    <property type="evidence" value="ECO:0007669"/>
    <property type="project" value="TreeGrafter"/>
</dbReference>
<gene>
    <name evidence="11" type="ORF">KC19_8G127500</name>
</gene>
<feature type="transmembrane region" description="Helical" evidence="10">
    <location>
        <begin position="299"/>
        <end position="319"/>
    </location>
</feature>
<dbReference type="AlphaFoldDB" id="A0A8T0H6A7"/>
<name>A0A8T0H6A7_CERPU</name>
<keyword evidence="2" id="KW-0444">Lipid biosynthesis</keyword>
<dbReference type="GO" id="GO:0005789">
    <property type="term" value="C:endoplasmic reticulum membrane"/>
    <property type="evidence" value="ECO:0007669"/>
    <property type="project" value="TreeGrafter"/>
</dbReference>
<accession>A0A8T0H6A7</accession>
<sequence length="333" mass="38714">MAAAFSQAEWLVDNAAREVGWQVVGRVGEKAHKLNLTLDSVTSSLRSSSRVAIPGIDSVVHRVLEGFMGLDLRKPSAITADLPFVRSPTPVVLAIAAYIVVVWLWSSYIRRAGLKPRHDPVWLQAIVVVHNSFLCCLSLYMGCGILIEARRHRYSFWGNHGNDEQVQMGFYVYIFFVSKLYEFMDTALMLMRRNLRQITFLHLYHHTSISFVWWIISYARPTGDAYFSAMLNSWIHVFMYLYYLLAATIAKDEKRRRKYLFWGKYLTMFQMIQFVSFMGQAVHGLIYPTTYPTNMPRFLFFYSLSLLLFFSNFFIAKYMRPAKKLPSKPHKSE</sequence>
<evidence type="ECO:0000313" key="11">
    <source>
        <dbReference type="EMBL" id="KAG0564642.1"/>
    </source>
</evidence>
<dbReference type="Proteomes" id="UP000822688">
    <property type="component" value="Chromosome 8"/>
</dbReference>
<evidence type="ECO:0008006" key="13">
    <source>
        <dbReference type="Google" id="ProtNLM"/>
    </source>
</evidence>
<dbReference type="EMBL" id="CM026429">
    <property type="protein sequence ID" value="KAG0564642.1"/>
    <property type="molecule type" value="Genomic_DNA"/>
</dbReference>
<keyword evidence="6 10" id="KW-1133">Transmembrane helix</keyword>
<evidence type="ECO:0000256" key="7">
    <source>
        <dbReference type="ARBA" id="ARBA00023098"/>
    </source>
</evidence>
<comment type="caution">
    <text evidence="11">The sequence shown here is derived from an EMBL/GenBank/DDBJ whole genome shotgun (WGS) entry which is preliminary data.</text>
</comment>
<keyword evidence="3" id="KW-0808">Transferase</keyword>
<reference evidence="11" key="1">
    <citation type="submission" date="2020-06" db="EMBL/GenBank/DDBJ databases">
        <title>WGS assembly of Ceratodon purpureus strain R40.</title>
        <authorList>
            <person name="Carey S.B."/>
            <person name="Jenkins J."/>
            <person name="Shu S."/>
            <person name="Lovell J.T."/>
            <person name="Sreedasyam A."/>
            <person name="Maumus F."/>
            <person name="Tiley G.P."/>
            <person name="Fernandez-Pozo N."/>
            <person name="Barry K."/>
            <person name="Chen C."/>
            <person name="Wang M."/>
            <person name="Lipzen A."/>
            <person name="Daum C."/>
            <person name="Saski C.A."/>
            <person name="Payton A.C."/>
            <person name="Mcbreen J.C."/>
            <person name="Conrad R.E."/>
            <person name="Kollar L.M."/>
            <person name="Olsson S."/>
            <person name="Huttunen S."/>
            <person name="Landis J.B."/>
            <person name="Wickett N.J."/>
            <person name="Johnson M.G."/>
            <person name="Rensing S.A."/>
            <person name="Grimwood J."/>
            <person name="Schmutz J."/>
            <person name="Mcdaniel S.F."/>
        </authorList>
    </citation>
    <scope>NUCLEOTIDE SEQUENCE</scope>
    <source>
        <strain evidence="11">R40</strain>
    </source>
</reference>
<dbReference type="GO" id="GO:0042761">
    <property type="term" value="P:very long-chain fatty acid biosynthetic process"/>
    <property type="evidence" value="ECO:0007669"/>
    <property type="project" value="TreeGrafter"/>
</dbReference>
<evidence type="ECO:0000256" key="10">
    <source>
        <dbReference type="SAM" id="Phobius"/>
    </source>
</evidence>
<dbReference type="InterPro" id="IPR002076">
    <property type="entry name" value="ELO_fam"/>
</dbReference>
<comment type="subcellular location">
    <subcellularLocation>
        <location evidence="1">Membrane</location>
        <topology evidence="1">Multi-pass membrane protein</topology>
    </subcellularLocation>
</comment>
<keyword evidence="5" id="KW-0276">Fatty acid metabolism</keyword>
<keyword evidence="4 10" id="KW-0812">Transmembrane</keyword>
<dbReference type="GO" id="GO:0034625">
    <property type="term" value="P:fatty acid elongation, monounsaturated fatty acid"/>
    <property type="evidence" value="ECO:0007669"/>
    <property type="project" value="TreeGrafter"/>
</dbReference>
<evidence type="ECO:0000256" key="5">
    <source>
        <dbReference type="ARBA" id="ARBA00022832"/>
    </source>
</evidence>
<organism evidence="11 12">
    <name type="scientific">Ceratodon purpureus</name>
    <name type="common">Fire moss</name>
    <name type="synonym">Dicranum purpureum</name>
    <dbReference type="NCBI Taxonomy" id="3225"/>
    <lineage>
        <taxon>Eukaryota</taxon>
        <taxon>Viridiplantae</taxon>
        <taxon>Streptophyta</taxon>
        <taxon>Embryophyta</taxon>
        <taxon>Bryophyta</taxon>
        <taxon>Bryophytina</taxon>
        <taxon>Bryopsida</taxon>
        <taxon>Dicranidae</taxon>
        <taxon>Pseudoditrichales</taxon>
        <taxon>Ditrichaceae</taxon>
        <taxon>Ceratodon</taxon>
    </lineage>
</organism>